<dbReference type="AlphaFoldDB" id="A0A8T1A7Z2"/>
<accession>A0A8T1A7Z2</accession>
<evidence type="ECO:0000313" key="2">
    <source>
        <dbReference type="Proteomes" id="UP000736787"/>
    </source>
</evidence>
<dbReference type="Gene3D" id="3.40.50.720">
    <property type="entry name" value="NAD(P)-binding Rossmann-like Domain"/>
    <property type="match status" value="1"/>
</dbReference>
<gene>
    <name evidence="1" type="ORF">PC117_g27451</name>
</gene>
<dbReference type="VEuPathDB" id="FungiDB:PC110_g21047"/>
<reference evidence="1" key="1">
    <citation type="submission" date="2018-10" db="EMBL/GenBank/DDBJ databases">
        <title>Effector identification in a new, highly contiguous assembly of the strawberry crown rot pathogen Phytophthora cactorum.</title>
        <authorList>
            <person name="Armitage A.D."/>
            <person name="Nellist C.F."/>
            <person name="Bates H."/>
            <person name="Vickerstaff R.J."/>
            <person name="Harrison R.J."/>
        </authorList>
    </citation>
    <scope>NUCLEOTIDE SEQUENCE</scope>
    <source>
        <strain evidence="1">4040</strain>
    </source>
</reference>
<dbReference type="EMBL" id="RCMK01003375">
    <property type="protein sequence ID" value="KAG2875270.1"/>
    <property type="molecule type" value="Genomic_DNA"/>
</dbReference>
<sequence length="97" mass="10897">MVGLPPDQVKITPWFLVPRATRVRGSIQDIKDMLDVAAKGNVRPIIEKMPMSEVNKGLDKTKQRLHTAQSTPGTASLWSRLFFSYADPMMRAGNTRQ</sequence>
<evidence type="ECO:0000313" key="1">
    <source>
        <dbReference type="EMBL" id="KAG2875270.1"/>
    </source>
</evidence>
<organism evidence="1 2">
    <name type="scientific">Phytophthora cactorum</name>
    <dbReference type="NCBI Taxonomy" id="29920"/>
    <lineage>
        <taxon>Eukaryota</taxon>
        <taxon>Sar</taxon>
        <taxon>Stramenopiles</taxon>
        <taxon>Oomycota</taxon>
        <taxon>Peronosporomycetes</taxon>
        <taxon>Peronosporales</taxon>
        <taxon>Peronosporaceae</taxon>
        <taxon>Phytophthora</taxon>
    </lineage>
</organism>
<dbReference type="Gene3D" id="3.90.180.10">
    <property type="entry name" value="Medium-chain alcohol dehydrogenases, catalytic domain"/>
    <property type="match status" value="1"/>
</dbReference>
<name>A0A8T1A7Z2_9STRA</name>
<dbReference type="Proteomes" id="UP000736787">
    <property type="component" value="Unassembled WGS sequence"/>
</dbReference>
<protein>
    <submittedName>
        <fullName evidence="1">Uncharacterized protein</fullName>
    </submittedName>
</protein>
<comment type="caution">
    <text evidence="1">The sequence shown here is derived from an EMBL/GenBank/DDBJ whole genome shotgun (WGS) entry which is preliminary data.</text>
</comment>
<feature type="non-terminal residue" evidence="1">
    <location>
        <position position="1"/>
    </location>
</feature>
<proteinExistence type="predicted"/>